<dbReference type="InterPro" id="IPR036629">
    <property type="entry name" value="YjbJ_sf"/>
</dbReference>
<dbReference type="EMBL" id="BMNG01000004">
    <property type="protein sequence ID" value="GGO42305.1"/>
    <property type="molecule type" value="Genomic_DNA"/>
</dbReference>
<evidence type="ECO:0000313" key="5">
    <source>
        <dbReference type="Proteomes" id="UP000656881"/>
    </source>
</evidence>
<gene>
    <name evidence="4" type="ORF">GCM10012286_23540</name>
</gene>
<dbReference type="Pfam" id="PF05532">
    <property type="entry name" value="CsbD"/>
    <property type="match status" value="1"/>
</dbReference>
<feature type="region of interest" description="Disordered" evidence="2">
    <location>
        <begin position="1"/>
        <end position="57"/>
    </location>
</feature>
<reference evidence="5" key="1">
    <citation type="journal article" date="2019" name="Int. J. Syst. Evol. Microbiol.">
        <title>The Global Catalogue of Microorganisms (GCM) 10K type strain sequencing project: providing services to taxonomists for standard genome sequencing and annotation.</title>
        <authorList>
            <consortium name="The Broad Institute Genomics Platform"/>
            <consortium name="The Broad Institute Genome Sequencing Center for Infectious Disease"/>
            <person name="Wu L."/>
            <person name="Ma J."/>
        </authorList>
    </citation>
    <scope>NUCLEOTIDE SEQUENCE [LARGE SCALE GENOMIC DNA]</scope>
    <source>
        <strain evidence="5">CGMCC 4.7349</strain>
    </source>
</reference>
<dbReference type="SUPFAM" id="SSF69047">
    <property type="entry name" value="Hypothetical protein YjbJ"/>
    <property type="match status" value="1"/>
</dbReference>
<organism evidence="4 5">
    <name type="scientific">Streptomyces lasiicapitis</name>
    <dbReference type="NCBI Taxonomy" id="1923961"/>
    <lineage>
        <taxon>Bacteria</taxon>
        <taxon>Bacillati</taxon>
        <taxon>Actinomycetota</taxon>
        <taxon>Actinomycetes</taxon>
        <taxon>Kitasatosporales</taxon>
        <taxon>Streptomycetaceae</taxon>
        <taxon>Streptomyces</taxon>
    </lineage>
</organism>
<feature type="domain" description="CsbD-like" evidence="3">
    <location>
        <begin position="6"/>
        <end position="56"/>
    </location>
</feature>
<name>A0ABQ2LR34_9ACTN</name>
<evidence type="ECO:0000256" key="2">
    <source>
        <dbReference type="SAM" id="MobiDB-lite"/>
    </source>
</evidence>
<dbReference type="Proteomes" id="UP000656881">
    <property type="component" value="Unassembled WGS sequence"/>
</dbReference>
<comment type="similarity">
    <text evidence="1">Belongs to the UPF0337 (CsbD) family.</text>
</comment>
<protein>
    <submittedName>
        <fullName evidence="4">CsbD family protein</fullName>
    </submittedName>
</protein>
<evidence type="ECO:0000256" key="1">
    <source>
        <dbReference type="ARBA" id="ARBA00009129"/>
    </source>
</evidence>
<accession>A0ABQ2LR34</accession>
<dbReference type="InterPro" id="IPR008462">
    <property type="entry name" value="CsbD"/>
</dbReference>
<dbReference type="RefSeq" id="WP_164327084.1">
    <property type="nucleotide sequence ID" value="NZ_BMNG01000004.1"/>
</dbReference>
<keyword evidence="5" id="KW-1185">Reference proteome</keyword>
<sequence length="57" mass="6606">MNAGRRIRNKAQAAKGRITERLGRKTRNRRLQREGRADQASGNLKQSIDKARDAFRR</sequence>
<evidence type="ECO:0000259" key="3">
    <source>
        <dbReference type="Pfam" id="PF05532"/>
    </source>
</evidence>
<dbReference type="Gene3D" id="1.10.1470.10">
    <property type="entry name" value="YjbJ"/>
    <property type="match status" value="1"/>
</dbReference>
<feature type="compositionally biased region" description="Basic and acidic residues" evidence="2">
    <location>
        <begin position="47"/>
        <end position="57"/>
    </location>
</feature>
<comment type="caution">
    <text evidence="4">The sequence shown here is derived from an EMBL/GenBank/DDBJ whole genome shotgun (WGS) entry which is preliminary data.</text>
</comment>
<proteinExistence type="inferred from homology"/>
<evidence type="ECO:0000313" key="4">
    <source>
        <dbReference type="EMBL" id="GGO42305.1"/>
    </source>
</evidence>